<dbReference type="PANTHER" id="PTHR34741">
    <property type="entry name" value="IMAP FAMILY MEMBER 1, PUTATIVE-RELATED"/>
    <property type="match status" value="1"/>
</dbReference>
<dbReference type="Proteomes" id="UP000796880">
    <property type="component" value="Unassembled WGS sequence"/>
</dbReference>
<keyword evidence="1" id="KW-0812">Transmembrane</keyword>
<evidence type="ECO:0000313" key="3">
    <source>
        <dbReference type="Proteomes" id="UP000796880"/>
    </source>
</evidence>
<dbReference type="PANTHER" id="PTHR34741:SF2">
    <property type="entry name" value="VESICLE TRANSPORT PROTEIN"/>
    <property type="match status" value="1"/>
</dbReference>
<reference evidence="2" key="1">
    <citation type="submission" date="2020-03" db="EMBL/GenBank/DDBJ databases">
        <title>A high-quality chromosome-level genome assembly of a woody plant with both climbing and erect habits, Rhamnella rubrinervis.</title>
        <authorList>
            <person name="Lu Z."/>
            <person name="Yang Y."/>
            <person name="Zhu X."/>
            <person name="Sun Y."/>
        </authorList>
    </citation>
    <scope>NUCLEOTIDE SEQUENCE</scope>
    <source>
        <strain evidence="2">BYM</strain>
        <tissue evidence="2">Leaf</tissue>
    </source>
</reference>
<dbReference type="OrthoDB" id="1745749at2759"/>
<sequence>MSEAAGIQQSGSGLEPEEIDLEAAEIQQLAIQQAGLEGSGLEPELAIQQAGLEMGLEIKRWTKMIVCFCLASAIEVAILSAQLLSHLLPIFHSLSLSILFGFASLLIGKLMNSKFPNTARVLEAASVFFVVTAFFIAISIPFPLYLKLTVLVVYIICLILLPLAFYNRFYR</sequence>
<feature type="transmembrane region" description="Helical" evidence="1">
    <location>
        <begin position="148"/>
        <end position="166"/>
    </location>
</feature>
<organism evidence="2 3">
    <name type="scientific">Rhamnella rubrinervis</name>
    <dbReference type="NCBI Taxonomy" id="2594499"/>
    <lineage>
        <taxon>Eukaryota</taxon>
        <taxon>Viridiplantae</taxon>
        <taxon>Streptophyta</taxon>
        <taxon>Embryophyta</taxon>
        <taxon>Tracheophyta</taxon>
        <taxon>Spermatophyta</taxon>
        <taxon>Magnoliopsida</taxon>
        <taxon>eudicotyledons</taxon>
        <taxon>Gunneridae</taxon>
        <taxon>Pentapetalae</taxon>
        <taxon>rosids</taxon>
        <taxon>fabids</taxon>
        <taxon>Rosales</taxon>
        <taxon>Rhamnaceae</taxon>
        <taxon>rhamnoid group</taxon>
        <taxon>Rhamneae</taxon>
        <taxon>Rhamnella</taxon>
    </lineage>
</organism>
<accession>A0A8K0E1A7</accession>
<evidence type="ECO:0000313" key="2">
    <source>
        <dbReference type="EMBL" id="KAF3437984.1"/>
    </source>
</evidence>
<keyword evidence="1" id="KW-1133">Transmembrane helix</keyword>
<evidence type="ECO:0000256" key="1">
    <source>
        <dbReference type="SAM" id="Phobius"/>
    </source>
</evidence>
<protein>
    <submittedName>
        <fullName evidence="2">Uncharacterized protein</fullName>
    </submittedName>
</protein>
<keyword evidence="1" id="KW-0472">Membrane</keyword>
<feature type="transmembrane region" description="Helical" evidence="1">
    <location>
        <begin position="64"/>
        <end position="84"/>
    </location>
</feature>
<proteinExistence type="predicted"/>
<feature type="transmembrane region" description="Helical" evidence="1">
    <location>
        <begin position="120"/>
        <end position="142"/>
    </location>
</feature>
<comment type="caution">
    <text evidence="2">The sequence shown here is derived from an EMBL/GenBank/DDBJ whole genome shotgun (WGS) entry which is preliminary data.</text>
</comment>
<dbReference type="AlphaFoldDB" id="A0A8K0E1A7"/>
<dbReference type="EMBL" id="VOIH02000009">
    <property type="protein sequence ID" value="KAF3437984.1"/>
    <property type="molecule type" value="Genomic_DNA"/>
</dbReference>
<feature type="transmembrane region" description="Helical" evidence="1">
    <location>
        <begin position="90"/>
        <end position="108"/>
    </location>
</feature>
<keyword evidence="3" id="KW-1185">Reference proteome</keyword>
<name>A0A8K0E1A7_9ROSA</name>
<gene>
    <name evidence="2" type="ORF">FNV43_RR20740</name>
</gene>